<dbReference type="EMBL" id="CABWLC010000008">
    <property type="protein sequence ID" value="VXA84045.1"/>
    <property type="molecule type" value="Genomic_DNA"/>
</dbReference>
<evidence type="ECO:0000313" key="1">
    <source>
        <dbReference type="EMBL" id="VXA84045.1"/>
    </source>
</evidence>
<organism evidence="1 2">
    <name type="scientific">Aeromonas veronii</name>
    <dbReference type="NCBI Taxonomy" id="654"/>
    <lineage>
        <taxon>Bacteria</taxon>
        <taxon>Pseudomonadati</taxon>
        <taxon>Pseudomonadota</taxon>
        <taxon>Gammaproteobacteria</taxon>
        <taxon>Aeromonadales</taxon>
        <taxon>Aeromonadaceae</taxon>
        <taxon>Aeromonas</taxon>
    </lineage>
</organism>
<protein>
    <submittedName>
        <fullName evidence="1">Replication P family protein</fullName>
    </submittedName>
</protein>
<dbReference type="Proteomes" id="UP000439123">
    <property type="component" value="Unassembled WGS sequence"/>
</dbReference>
<gene>
    <name evidence="1" type="ORF">AERO8C_160198</name>
</gene>
<reference evidence="1 2" key="1">
    <citation type="submission" date="2019-10" db="EMBL/GenBank/DDBJ databases">
        <authorList>
            <person name="Karimi E."/>
        </authorList>
    </citation>
    <scope>NUCLEOTIDE SEQUENCE [LARGE SCALE GENOMIC DNA]</scope>
    <source>
        <strain evidence="1">Aeromonas sp. 8C</strain>
    </source>
</reference>
<dbReference type="GO" id="GO:0006270">
    <property type="term" value="P:DNA replication initiation"/>
    <property type="evidence" value="ECO:0007669"/>
    <property type="project" value="InterPro"/>
</dbReference>
<evidence type="ECO:0000313" key="2">
    <source>
        <dbReference type="Proteomes" id="UP000439123"/>
    </source>
</evidence>
<dbReference type="Pfam" id="PF06992">
    <property type="entry name" value="Phage_lambda_P"/>
    <property type="match status" value="1"/>
</dbReference>
<name>A0A653KX75_AERVE</name>
<sequence length="222" mass="24929">MTMKPLSAVLHEIATAPTVETITPQQRPLTDRDSKMVATLFEQLKAVFPAWKQAFPTDDHQRRALAEWTRALVDAGCTSREQLQLGMRMARSHGGDFFPSTSKFIKWCEVTPESLGLPTLDSALVEVRTRRYTHPAVELAAKATSWERQTLSADAYRAVFDQAYAQLVRRMMAGEDLNAEVMKGLPTRAQIQHSPEFYQQTGQRAVANLKKLFKRGGEHGGQ</sequence>
<dbReference type="InterPro" id="IPR009731">
    <property type="entry name" value="P-like"/>
</dbReference>
<dbReference type="RefSeq" id="WP_159158930.1">
    <property type="nucleotide sequence ID" value="NZ_LR732798.1"/>
</dbReference>
<proteinExistence type="predicted"/>
<dbReference type="AlphaFoldDB" id="A0A653KX75"/>
<accession>A0A653KX75</accession>